<dbReference type="GO" id="GO:0050129">
    <property type="term" value="F:N-formylglutamate deformylase activity"/>
    <property type="evidence" value="ECO:0007669"/>
    <property type="project" value="UniProtKB-EC"/>
</dbReference>
<dbReference type="Gene3D" id="3.40.630.40">
    <property type="entry name" value="Zn-dependent exopeptidases"/>
    <property type="match status" value="1"/>
</dbReference>
<evidence type="ECO:0000313" key="2">
    <source>
        <dbReference type="Proteomes" id="UP001555786"/>
    </source>
</evidence>
<dbReference type="InterPro" id="IPR010247">
    <property type="entry name" value="HutG_amidohyd"/>
</dbReference>
<protein>
    <submittedName>
        <fullName evidence="1">N-formylglutamate deformylase</fullName>
        <ecNumber evidence="1">3.5.1.68</ecNumber>
    </submittedName>
</protein>
<dbReference type="SUPFAM" id="SSF53187">
    <property type="entry name" value="Zn-dependent exopeptidases"/>
    <property type="match status" value="1"/>
</dbReference>
<dbReference type="InterPro" id="IPR007709">
    <property type="entry name" value="N-FG_amidohydro"/>
</dbReference>
<organism evidence="1 2">
    <name type="scientific">Labrys neptuniae</name>
    <dbReference type="NCBI Taxonomy" id="376174"/>
    <lineage>
        <taxon>Bacteria</taxon>
        <taxon>Pseudomonadati</taxon>
        <taxon>Pseudomonadota</taxon>
        <taxon>Alphaproteobacteria</taxon>
        <taxon>Hyphomicrobiales</taxon>
        <taxon>Xanthobacteraceae</taxon>
        <taxon>Labrys</taxon>
    </lineage>
</organism>
<gene>
    <name evidence="1" type="primary">hutG</name>
    <name evidence="1" type="ORF">ABXS05_12205</name>
</gene>
<proteinExistence type="predicted"/>
<comment type="caution">
    <text evidence="1">The sequence shown here is derived from an EMBL/GenBank/DDBJ whole genome shotgun (WGS) entry which is preliminary data.</text>
</comment>
<dbReference type="Pfam" id="PF05013">
    <property type="entry name" value="FGase"/>
    <property type="match status" value="1"/>
</dbReference>
<reference evidence="1 2" key="1">
    <citation type="submission" date="2024-07" db="EMBL/GenBank/DDBJ databases">
        <title>Description of Labrys sedimenti sp. nov., isolated from a diclofenac-degrading enrichment culture.</title>
        <authorList>
            <person name="Tancsics A."/>
            <person name="Csepanyi A."/>
        </authorList>
    </citation>
    <scope>NUCLEOTIDE SEQUENCE [LARGE SCALE GENOMIC DNA]</scope>
    <source>
        <strain evidence="1 2">LMG 23578</strain>
    </source>
</reference>
<dbReference type="Proteomes" id="UP001555786">
    <property type="component" value="Unassembled WGS sequence"/>
</dbReference>
<dbReference type="EC" id="3.5.1.68" evidence="1"/>
<sequence length="275" mass="30319">MSRPDWLEIRQGQAPLLVSLPHTGTEIPAAIEARLVSPWLARKDTDWWIETLYDFAAGLDATIVRTPMSRTVIDVNRDPSGVSLYPGQATTELCPTTSFDGEPLYKDGEAPSTTEVAERRALWFDPYHQALADEVARLRGRHRNIAVYDCHSIRSVIPRLFEGTLPQFNIGTNGGVTCHPALAETIEALCRSSGRETVMNGRFKGGFITRSLGQPDKGVHAVQMELACRSYIDEPLGPVDEANWPVAFDAAYAQPLRETLGSILNACLVFARALK</sequence>
<dbReference type="NCBIfam" id="TIGR02017">
    <property type="entry name" value="hutG_amidohyd"/>
    <property type="match status" value="1"/>
</dbReference>
<keyword evidence="2" id="KW-1185">Reference proteome</keyword>
<keyword evidence="1" id="KW-0378">Hydrolase</keyword>
<accession>A0ABV3PKY1</accession>
<dbReference type="EMBL" id="JBFNQD010000003">
    <property type="protein sequence ID" value="MEW9306307.1"/>
    <property type="molecule type" value="Genomic_DNA"/>
</dbReference>
<dbReference type="RefSeq" id="WP_311933440.1">
    <property type="nucleotide sequence ID" value="NZ_JAVSCS010000004.1"/>
</dbReference>
<name>A0ABV3PKY1_9HYPH</name>
<evidence type="ECO:0000313" key="1">
    <source>
        <dbReference type="EMBL" id="MEW9306307.1"/>
    </source>
</evidence>